<dbReference type="InterPro" id="IPR003265">
    <property type="entry name" value="HhH-GPD_domain"/>
</dbReference>
<keyword evidence="9" id="KW-0378">Hydrolase</keyword>
<keyword evidence="17" id="KW-1185">Reference proteome</keyword>
<evidence type="ECO:0000256" key="11">
    <source>
        <dbReference type="ARBA" id="ARBA00023014"/>
    </source>
</evidence>
<dbReference type="GO" id="GO:0046872">
    <property type="term" value="F:metal ion binding"/>
    <property type="evidence" value="ECO:0007669"/>
    <property type="project" value="UniProtKB-UniRule"/>
</dbReference>
<evidence type="ECO:0000256" key="10">
    <source>
        <dbReference type="ARBA" id="ARBA00023004"/>
    </source>
</evidence>
<dbReference type="Pfam" id="PF00730">
    <property type="entry name" value="HhH-GPD"/>
    <property type="match status" value="1"/>
</dbReference>
<dbReference type="FunFam" id="1.10.340.30:FF:000002">
    <property type="entry name" value="Adenine DNA glycosylase"/>
    <property type="match status" value="1"/>
</dbReference>
<dbReference type="Proteomes" id="UP000183287">
    <property type="component" value="Unassembled WGS sequence"/>
</dbReference>
<dbReference type="GO" id="GO:0035485">
    <property type="term" value="F:adenine/guanine mispair binding"/>
    <property type="evidence" value="ECO:0007669"/>
    <property type="project" value="TreeGrafter"/>
</dbReference>
<comment type="function">
    <text evidence="2">Adenine glycosylase active on G-A mispairs. MutY also corrects error-prone DNA synthesis past GO lesions which are due to the oxidatively damaged form of guanine: 7,8-dihydro-8-oxoguanine (8-oxo-dGTP).</text>
</comment>
<dbReference type="EC" id="3.2.2.31" evidence="4 14"/>
<dbReference type="InterPro" id="IPR023170">
    <property type="entry name" value="HhH_base_excis_C"/>
</dbReference>
<dbReference type="CDD" id="cd03431">
    <property type="entry name" value="NUDIX_DNA_Glycosylase_C-MutY"/>
    <property type="match status" value="1"/>
</dbReference>
<evidence type="ECO:0000313" key="17">
    <source>
        <dbReference type="Proteomes" id="UP000183287"/>
    </source>
</evidence>
<dbReference type="PANTHER" id="PTHR42944:SF1">
    <property type="entry name" value="ADENINE DNA GLYCOSYLASE"/>
    <property type="match status" value="1"/>
</dbReference>
<dbReference type="InterPro" id="IPR011257">
    <property type="entry name" value="DNA_glycosylase"/>
</dbReference>
<keyword evidence="7" id="KW-0479">Metal-binding</keyword>
<dbReference type="STRING" id="44574.AAW31_08740"/>
<evidence type="ECO:0000259" key="15">
    <source>
        <dbReference type="SMART" id="SM00478"/>
    </source>
</evidence>
<dbReference type="GO" id="GO:0032357">
    <property type="term" value="F:oxidized purine DNA binding"/>
    <property type="evidence" value="ECO:0007669"/>
    <property type="project" value="TreeGrafter"/>
</dbReference>
<evidence type="ECO:0000313" key="16">
    <source>
        <dbReference type="EMBL" id="SFM60506.1"/>
    </source>
</evidence>
<evidence type="ECO:0000256" key="7">
    <source>
        <dbReference type="ARBA" id="ARBA00022723"/>
    </source>
</evidence>
<gene>
    <name evidence="16" type="ORF">SAMN05421863_103828</name>
</gene>
<evidence type="ECO:0000256" key="6">
    <source>
        <dbReference type="ARBA" id="ARBA00022485"/>
    </source>
</evidence>
<dbReference type="Gene3D" id="1.10.340.30">
    <property type="entry name" value="Hypothetical protein, domain 2"/>
    <property type="match status" value="1"/>
</dbReference>
<keyword evidence="10 14" id="KW-0408">Iron</keyword>
<evidence type="ECO:0000256" key="4">
    <source>
        <dbReference type="ARBA" id="ARBA00012045"/>
    </source>
</evidence>
<evidence type="ECO:0000256" key="13">
    <source>
        <dbReference type="ARBA" id="ARBA00023295"/>
    </source>
</evidence>
<dbReference type="Pfam" id="PF14815">
    <property type="entry name" value="NUDIX_4"/>
    <property type="match status" value="1"/>
</dbReference>
<accession>A0A1I4S7K9</accession>
<keyword evidence="6" id="KW-0004">4Fe-4S</keyword>
<evidence type="ECO:0000256" key="3">
    <source>
        <dbReference type="ARBA" id="ARBA00008343"/>
    </source>
</evidence>
<evidence type="ECO:0000256" key="8">
    <source>
        <dbReference type="ARBA" id="ARBA00022763"/>
    </source>
</evidence>
<keyword evidence="12" id="KW-0234">DNA repair</keyword>
<comment type="catalytic activity">
    <reaction evidence="1 14">
        <text>Hydrolyzes free adenine bases from 7,8-dihydro-8-oxoguanine:adenine mismatched double-stranded DNA, leaving an apurinic site.</text>
        <dbReference type="EC" id="3.2.2.31"/>
    </reaction>
</comment>
<comment type="similarity">
    <text evidence="3 14">Belongs to the Nth/MutY family.</text>
</comment>
<name>A0A1I4S7K9_9PROT</name>
<dbReference type="PANTHER" id="PTHR42944">
    <property type="entry name" value="ADENINE DNA GLYCOSYLASE"/>
    <property type="match status" value="1"/>
</dbReference>
<evidence type="ECO:0000256" key="1">
    <source>
        <dbReference type="ARBA" id="ARBA00000843"/>
    </source>
</evidence>
<dbReference type="GO" id="GO:0006298">
    <property type="term" value="P:mismatch repair"/>
    <property type="evidence" value="ECO:0007669"/>
    <property type="project" value="TreeGrafter"/>
</dbReference>
<dbReference type="NCBIfam" id="TIGR01084">
    <property type="entry name" value="mutY"/>
    <property type="match status" value="1"/>
</dbReference>
<dbReference type="GO" id="GO:0034039">
    <property type="term" value="F:8-oxo-7,8-dihydroguanine DNA N-glycosylase activity"/>
    <property type="evidence" value="ECO:0007669"/>
    <property type="project" value="TreeGrafter"/>
</dbReference>
<comment type="cofactor">
    <cofactor evidence="14">
        <name>[4Fe-4S] cluster</name>
        <dbReference type="ChEBI" id="CHEBI:49883"/>
    </cofactor>
    <text evidence="14">Binds 1 [4Fe-4S] cluster.</text>
</comment>
<dbReference type="AlphaFoldDB" id="A0A1I4S7K9"/>
<evidence type="ECO:0000256" key="9">
    <source>
        <dbReference type="ARBA" id="ARBA00022801"/>
    </source>
</evidence>
<evidence type="ECO:0000256" key="14">
    <source>
        <dbReference type="RuleBase" id="RU365096"/>
    </source>
</evidence>
<dbReference type="GO" id="GO:0051539">
    <property type="term" value="F:4 iron, 4 sulfur cluster binding"/>
    <property type="evidence" value="ECO:0007669"/>
    <property type="project" value="UniProtKB-UniRule"/>
</dbReference>
<dbReference type="SMART" id="SM00478">
    <property type="entry name" value="ENDO3c"/>
    <property type="match status" value="1"/>
</dbReference>
<keyword evidence="11" id="KW-0411">Iron-sulfur</keyword>
<feature type="domain" description="HhH-GPD" evidence="15">
    <location>
        <begin position="55"/>
        <end position="210"/>
    </location>
</feature>
<dbReference type="GO" id="GO:0006284">
    <property type="term" value="P:base-excision repair"/>
    <property type="evidence" value="ECO:0007669"/>
    <property type="project" value="UniProtKB-UniRule"/>
</dbReference>
<protein>
    <recommendedName>
        <fullName evidence="5 14">Adenine DNA glycosylase</fullName>
        <ecNumber evidence="4 14">3.2.2.31</ecNumber>
    </recommendedName>
</protein>
<dbReference type="Gene3D" id="1.10.1670.10">
    <property type="entry name" value="Helix-hairpin-Helix base-excision DNA repair enzymes (C-terminal)"/>
    <property type="match status" value="1"/>
</dbReference>
<dbReference type="InterPro" id="IPR044298">
    <property type="entry name" value="MIG/MutY"/>
</dbReference>
<evidence type="ECO:0000256" key="2">
    <source>
        <dbReference type="ARBA" id="ARBA00002933"/>
    </source>
</evidence>
<dbReference type="InterPro" id="IPR015797">
    <property type="entry name" value="NUDIX_hydrolase-like_dom_sf"/>
</dbReference>
<dbReference type="SUPFAM" id="SSF55811">
    <property type="entry name" value="Nudix"/>
    <property type="match status" value="1"/>
</dbReference>
<evidence type="ECO:0000256" key="5">
    <source>
        <dbReference type="ARBA" id="ARBA00022023"/>
    </source>
</evidence>
<organism evidence="16 17">
    <name type="scientific">Nitrosomonas communis</name>
    <dbReference type="NCBI Taxonomy" id="44574"/>
    <lineage>
        <taxon>Bacteria</taxon>
        <taxon>Pseudomonadati</taxon>
        <taxon>Pseudomonadota</taxon>
        <taxon>Betaproteobacteria</taxon>
        <taxon>Nitrosomonadales</taxon>
        <taxon>Nitrosomonadaceae</taxon>
        <taxon>Nitrosomonas</taxon>
    </lineage>
</organism>
<dbReference type="SUPFAM" id="SSF48150">
    <property type="entry name" value="DNA-glycosylase"/>
    <property type="match status" value="1"/>
</dbReference>
<dbReference type="GO" id="GO:0000701">
    <property type="term" value="F:purine-specific mismatch base pair DNA N-glycosylase activity"/>
    <property type="evidence" value="ECO:0007669"/>
    <property type="project" value="UniProtKB-EC"/>
</dbReference>
<sequence length="370" mass="41841">MVVILNISNQEPDHRISLMSTFVNTLIQWQKQYGRHSLPWQGTNDPYAIWVAEVMLQQTQVMTVIPYYQRFLEAFPDIECLAKASVDAVLTLWSGLGYYSRGRNLHKAACLMMEHYHGRFPQHAAEIVRLPGIGRSTAAAIAAFAYGERCAILDGNVKRVFARYFGITGYPGEKKTEALLWQKAEGLLPQVNAKQQMATYTQALMDLGATVCTRHQPKCLSCPLQPDCIAFAENRVASLPTSKPRKPLTSKETTFLILRNQNEILLEQRSSPGIWGGLWCLPEKPIDINSQTYCRQFMGIDILPISNLSPLNHTFTHFKLRIDTQLLQVINRPRKKTASEVWLTIDKALQLAIPVPVRKILLELTSSNSF</sequence>
<keyword evidence="13 14" id="KW-0326">Glycosidase</keyword>
<dbReference type="InterPro" id="IPR004036">
    <property type="entry name" value="Endonuclease-III-like_CS2"/>
</dbReference>
<proteinExistence type="inferred from homology"/>
<dbReference type="CDD" id="cd00056">
    <property type="entry name" value="ENDO3c"/>
    <property type="match status" value="1"/>
</dbReference>
<dbReference type="Gene3D" id="3.90.79.10">
    <property type="entry name" value="Nucleoside Triphosphate Pyrophosphohydrolase"/>
    <property type="match status" value="1"/>
</dbReference>
<dbReference type="InterPro" id="IPR029119">
    <property type="entry name" value="MutY_C"/>
</dbReference>
<dbReference type="EMBL" id="FOUB01000038">
    <property type="protein sequence ID" value="SFM60506.1"/>
    <property type="molecule type" value="Genomic_DNA"/>
</dbReference>
<keyword evidence="8 14" id="KW-0227">DNA damage</keyword>
<reference evidence="17" key="1">
    <citation type="submission" date="2016-10" db="EMBL/GenBank/DDBJ databases">
        <authorList>
            <person name="Varghese N."/>
            <person name="Submissions S."/>
        </authorList>
    </citation>
    <scope>NUCLEOTIDE SEQUENCE [LARGE SCALE GENOMIC DNA]</scope>
    <source>
        <strain evidence="17">Nm44</strain>
    </source>
</reference>
<dbReference type="PROSITE" id="PS01155">
    <property type="entry name" value="ENDONUCLEASE_III_2"/>
    <property type="match status" value="1"/>
</dbReference>
<dbReference type="InterPro" id="IPR005760">
    <property type="entry name" value="A/G_AdeGlyc_MutY"/>
</dbReference>
<evidence type="ECO:0000256" key="12">
    <source>
        <dbReference type="ARBA" id="ARBA00023204"/>
    </source>
</evidence>